<protein>
    <submittedName>
        <fullName evidence="1">Uncharacterized protein</fullName>
    </submittedName>
</protein>
<dbReference type="AlphaFoldDB" id="A0A0A9HSC0"/>
<organism evidence="1">
    <name type="scientific">Arundo donax</name>
    <name type="common">Giant reed</name>
    <name type="synonym">Donax arundinaceus</name>
    <dbReference type="NCBI Taxonomy" id="35708"/>
    <lineage>
        <taxon>Eukaryota</taxon>
        <taxon>Viridiplantae</taxon>
        <taxon>Streptophyta</taxon>
        <taxon>Embryophyta</taxon>
        <taxon>Tracheophyta</taxon>
        <taxon>Spermatophyta</taxon>
        <taxon>Magnoliopsida</taxon>
        <taxon>Liliopsida</taxon>
        <taxon>Poales</taxon>
        <taxon>Poaceae</taxon>
        <taxon>PACMAD clade</taxon>
        <taxon>Arundinoideae</taxon>
        <taxon>Arundineae</taxon>
        <taxon>Arundo</taxon>
    </lineage>
</organism>
<accession>A0A0A9HSC0</accession>
<sequence>MQDKTGKDSPKHKHYGRKITILDLTGNAQNCTAMIRL</sequence>
<evidence type="ECO:0000313" key="1">
    <source>
        <dbReference type="EMBL" id="JAE38714.1"/>
    </source>
</evidence>
<dbReference type="EMBL" id="GBRH01159182">
    <property type="protein sequence ID" value="JAE38714.1"/>
    <property type="molecule type" value="Transcribed_RNA"/>
</dbReference>
<reference evidence="1" key="2">
    <citation type="journal article" date="2015" name="Data Brief">
        <title>Shoot transcriptome of the giant reed, Arundo donax.</title>
        <authorList>
            <person name="Barrero R.A."/>
            <person name="Guerrero F.D."/>
            <person name="Moolhuijzen P."/>
            <person name="Goolsby J.A."/>
            <person name="Tidwell J."/>
            <person name="Bellgard S.E."/>
            <person name="Bellgard M.I."/>
        </authorList>
    </citation>
    <scope>NUCLEOTIDE SEQUENCE</scope>
    <source>
        <tissue evidence="1">Shoot tissue taken approximately 20 cm above the soil surface</tissue>
    </source>
</reference>
<reference evidence="1" key="1">
    <citation type="submission" date="2014-09" db="EMBL/GenBank/DDBJ databases">
        <authorList>
            <person name="Magalhaes I.L.F."/>
            <person name="Oliveira U."/>
            <person name="Santos F.R."/>
            <person name="Vidigal T.H.D.A."/>
            <person name="Brescovit A.D."/>
            <person name="Santos A.J."/>
        </authorList>
    </citation>
    <scope>NUCLEOTIDE SEQUENCE</scope>
    <source>
        <tissue evidence="1">Shoot tissue taken approximately 20 cm above the soil surface</tissue>
    </source>
</reference>
<name>A0A0A9HSC0_ARUDO</name>
<proteinExistence type="predicted"/>